<evidence type="ECO:0000256" key="2">
    <source>
        <dbReference type="ARBA" id="ARBA00022857"/>
    </source>
</evidence>
<dbReference type="AlphaFoldDB" id="A0A6V8H6N7"/>
<dbReference type="InterPro" id="IPR051164">
    <property type="entry name" value="NmrA-like_oxidored"/>
</dbReference>
<evidence type="ECO:0000259" key="3">
    <source>
        <dbReference type="Pfam" id="PF05368"/>
    </source>
</evidence>
<dbReference type="PANTHER" id="PTHR42748">
    <property type="entry name" value="NITROGEN METABOLITE REPRESSION PROTEIN NMRA FAMILY MEMBER"/>
    <property type="match status" value="1"/>
</dbReference>
<comment type="caution">
    <text evidence="4">The sequence shown here is derived from an EMBL/GenBank/DDBJ whole genome shotgun (WGS) entry which is preliminary data.</text>
</comment>
<organism evidence="4 5">
    <name type="scientific">Talaromyces pinophilus</name>
    <name type="common">Penicillium pinophilum</name>
    <dbReference type="NCBI Taxonomy" id="128442"/>
    <lineage>
        <taxon>Eukaryota</taxon>
        <taxon>Fungi</taxon>
        <taxon>Dikarya</taxon>
        <taxon>Ascomycota</taxon>
        <taxon>Pezizomycotina</taxon>
        <taxon>Eurotiomycetes</taxon>
        <taxon>Eurotiomycetidae</taxon>
        <taxon>Eurotiales</taxon>
        <taxon>Trichocomaceae</taxon>
        <taxon>Talaromyces</taxon>
        <taxon>Talaromyces sect. Talaromyces</taxon>
    </lineage>
</organism>
<feature type="domain" description="NmrA-like" evidence="3">
    <location>
        <begin position="7"/>
        <end position="296"/>
    </location>
</feature>
<comment type="similarity">
    <text evidence="1">Belongs to the NmrA-type oxidoreductase family.</text>
</comment>
<dbReference type="SUPFAM" id="SSF51735">
    <property type="entry name" value="NAD(P)-binding Rossmann-fold domains"/>
    <property type="match status" value="1"/>
</dbReference>
<evidence type="ECO:0000313" key="5">
    <source>
        <dbReference type="Proteomes" id="UP000053095"/>
    </source>
</evidence>
<accession>A0A6V8H6N7</accession>
<gene>
    <name evidence="4" type="ORF">TCE0_017f03274</name>
</gene>
<dbReference type="PANTHER" id="PTHR42748:SF31">
    <property type="entry name" value="NMRA-LIKE DOMAIN-CONTAINING PROTEIN-RELATED"/>
    <property type="match status" value="1"/>
</dbReference>
<dbReference type="Pfam" id="PF05368">
    <property type="entry name" value="NmrA"/>
    <property type="match status" value="1"/>
</dbReference>
<dbReference type="GO" id="GO:0005634">
    <property type="term" value="C:nucleus"/>
    <property type="evidence" value="ECO:0007669"/>
    <property type="project" value="TreeGrafter"/>
</dbReference>
<proteinExistence type="inferred from homology"/>
<reference evidence="5" key="1">
    <citation type="journal article" date="2015" name="Genome Announc.">
        <title>Draft genome sequence of Talaromyces cellulolyticus strain Y-94, a source of lignocellulosic biomass-degrading enzymes.</title>
        <authorList>
            <person name="Fujii T."/>
            <person name="Koike H."/>
            <person name="Sawayama S."/>
            <person name="Yano S."/>
            <person name="Inoue H."/>
        </authorList>
    </citation>
    <scope>NUCLEOTIDE SEQUENCE [LARGE SCALE GENOMIC DNA]</scope>
    <source>
        <strain evidence="5">Y-94</strain>
    </source>
</reference>
<evidence type="ECO:0000256" key="1">
    <source>
        <dbReference type="ARBA" id="ARBA00006328"/>
    </source>
</evidence>
<name>A0A6V8H6N7_TALPI</name>
<keyword evidence="5" id="KW-1185">Reference proteome</keyword>
<dbReference type="InterPro" id="IPR036291">
    <property type="entry name" value="NAD(P)-bd_dom_sf"/>
</dbReference>
<dbReference type="InterPro" id="IPR008030">
    <property type="entry name" value="NmrA-like"/>
</dbReference>
<sequence>MTSTQPKTVVVFGATGTQGGSVAKALLKDPRTAQQFKVKAVTRNPSNPAAKALADLEDKESLKSVLAGAYALFLVTSFWDKMDAALEEQQGKNVADVAKELNIQHFVWSSLPYVSKVSGNKYTAAAHFDHKAAVDDYLRSLSLPYTVVRLGVYTSEIISNFIAPLPIDPPSYGLFFPGSASESTLLPIIDPNADLGKFVNSILLSPEKTIGHSFNVAEKLYTLGQITQILQQQGLRVNLHPIDLQTFKAGLAAKGLPESFQTTMQHVLGYIVEYGYFHGESIDQALELVTESLTSFEDAAKADSTFNQLLKQQ</sequence>
<protein>
    <submittedName>
        <fullName evidence="4">Hscarg dehydrogenase</fullName>
    </submittedName>
</protein>
<dbReference type="Gene3D" id="3.90.25.10">
    <property type="entry name" value="UDP-galactose 4-epimerase, domain 1"/>
    <property type="match status" value="1"/>
</dbReference>
<dbReference type="EMBL" id="DF933813">
    <property type="protein sequence ID" value="GAM35161.1"/>
    <property type="molecule type" value="Genomic_DNA"/>
</dbReference>
<dbReference type="Gene3D" id="3.40.50.720">
    <property type="entry name" value="NAD(P)-binding Rossmann-like Domain"/>
    <property type="match status" value="1"/>
</dbReference>
<dbReference type="CDD" id="cd05251">
    <property type="entry name" value="NmrA_like_SDR_a"/>
    <property type="match status" value="1"/>
</dbReference>
<keyword evidence="2" id="KW-0521">NADP</keyword>
<dbReference type="Proteomes" id="UP000053095">
    <property type="component" value="Unassembled WGS sequence"/>
</dbReference>
<evidence type="ECO:0000313" key="4">
    <source>
        <dbReference type="EMBL" id="GAM35161.1"/>
    </source>
</evidence>